<reference evidence="2 3" key="1">
    <citation type="submission" date="2024-09" db="EMBL/GenBank/DDBJ databases">
        <authorList>
            <person name="Sun Q."/>
            <person name="Mori K."/>
        </authorList>
    </citation>
    <scope>NUCLEOTIDE SEQUENCE [LARGE SCALE GENOMIC DNA]</scope>
    <source>
        <strain evidence="2 3">NCAIM B.01794</strain>
    </source>
</reference>
<evidence type="ECO:0000313" key="3">
    <source>
        <dbReference type="Proteomes" id="UP001589891"/>
    </source>
</evidence>
<feature type="transmembrane region" description="Helical" evidence="1">
    <location>
        <begin position="12"/>
        <end position="38"/>
    </location>
</feature>
<proteinExistence type="predicted"/>
<keyword evidence="1" id="KW-1133">Transmembrane helix</keyword>
<dbReference type="RefSeq" id="WP_376942388.1">
    <property type="nucleotide sequence ID" value="NZ_CP171449.1"/>
</dbReference>
<evidence type="ECO:0000256" key="1">
    <source>
        <dbReference type="SAM" id="Phobius"/>
    </source>
</evidence>
<dbReference type="EMBL" id="JBHLSS010000009">
    <property type="protein sequence ID" value="MFC0708430.1"/>
    <property type="molecule type" value="Genomic_DNA"/>
</dbReference>
<name>A0ABV6SJG3_AZOPA</name>
<evidence type="ECO:0000313" key="2">
    <source>
        <dbReference type="EMBL" id="MFC0708430.1"/>
    </source>
</evidence>
<feature type="transmembrane region" description="Helical" evidence="1">
    <location>
        <begin position="50"/>
        <end position="69"/>
    </location>
</feature>
<feature type="transmembrane region" description="Helical" evidence="1">
    <location>
        <begin position="75"/>
        <end position="93"/>
    </location>
</feature>
<organism evidence="2 3">
    <name type="scientific">Azorhizophilus paspali</name>
    <name type="common">Azotobacter paspali</name>
    <dbReference type="NCBI Taxonomy" id="69963"/>
    <lineage>
        <taxon>Bacteria</taxon>
        <taxon>Pseudomonadati</taxon>
        <taxon>Pseudomonadota</taxon>
        <taxon>Gammaproteobacteria</taxon>
        <taxon>Pseudomonadales</taxon>
        <taxon>Pseudomonadaceae</taxon>
        <taxon>Azorhizophilus</taxon>
    </lineage>
</organism>
<sequence>MKLGDFPWRLLVRVLTAIVGGYALASLFATALALELLALTSMPRLEAVRAGALASFLVYAVAIMAIIHSRSITRAWVWLSLGGLVCLLIIGIGK</sequence>
<keyword evidence="1" id="KW-0472">Membrane</keyword>
<gene>
    <name evidence="2" type="ORF">ACFFGX_02035</name>
</gene>
<keyword evidence="3" id="KW-1185">Reference proteome</keyword>
<dbReference type="Proteomes" id="UP001589891">
    <property type="component" value="Unassembled WGS sequence"/>
</dbReference>
<comment type="caution">
    <text evidence="2">The sequence shown here is derived from an EMBL/GenBank/DDBJ whole genome shotgun (WGS) entry which is preliminary data.</text>
</comment>
<accession>A0ABV6SJG3</accession>
<keyword evidence="1" id="KW-0812">Transmembrane</keyword>
<protein>
    <submittedName>
        <fullName evidence="2">Iron transporter</fullName>
    </submittedName>
</protein>